<accession>A0ABN6B8S8</accession>
<dbReference type="InterPro" id="IPR009100">
    <property type="entry name" value="AcylCoA_DH/oxidase_NM_dom_sf"/>
</dbReference>
<dbReference type="Gene3D" id="1.10.540.10">
    <property type="entry name" value="Acyl-CoA dehydrogenase/oxidase, N-terminal domain"/>
    <property type="match status" value="1"/>
</dbReference>
<keyword evidence="2" id="KW-0274">FAD</keyword>
<dbReference type="Proteomes" id="UP000467379">
    <property type="component" value="Chromosome"/>
</dbReference>
<keyword evidence="3" id="KW-0560">Oxidoreductase</keyword>
<keyword evidence="8" id="KW-1185">Reference proteome</keyword>
<evidence type="ECO:0000313" key="7">
    <source>
        <dbReference type="EMBL" id="BBZ14139.1"/>
    </source>
</evidence>
<dbReference type="SUPFAM" id="SSF47203">
    <property type="entry name" value="Acyl-CoA dehydrogenase C-terminal domain-like"/>
    <property type="match status" value="1"/>
</dbReference>
<dbReference type="PIRSF" id="PIRSF016578">
    <property type="entry name" value="HsaA"/>
    <property type="match status" value="1"/>
</dbReference>
<dbReference type="EMBL" id="AP022606">
    <property type="protein sequence ID" value="BBZ14139.1"/>
    <property type="molecule type" value="Genomic_DNA"/>
</dbReference>
<proteinExistence type="inferred from homology"/>
<dbReference type="InterPro" id="IPR013786">
    <property type="entry name" value="AcylCoA_DH/ox_N"/>
</dbReference>
<keyword evidence="1" id="KW-0285">Flavoprotein</keyword>
<dbReference type="InterPro" id="IPR050741">
    <property type="entry name" value="Acyl-CoA_dehydrogenase"/>
</dbReference>
<dbReference type="Pfam" id="PF02771">
    <property type="entry name" value="Acyl-CoA_dh_N"/>
    <property type="match status" value="1"/>
</dbReference>
<dbReference type="InterPro" id="IPR046373">
    <property type="entry name" value="Acyl-CoA_Oxase/DH_mid-dom_sf"/>
</dbReference>
<evidence type="ECO:0000256" key="3">
    <source>
        <dbReference type="ARBA" id="ARBA00023002"/>
    </source>
</evidence>
<gene>
    <name evidence="7" type="ORF">MBRA_43340</name>
</gene>
<dbReference type="Gene3D" id="1.20.140.10">
    <property type="entry name" value="Butyryl-CoA Dehydrogenase, subunit A, domain 3"/>
    <property type="match status" value="1"/>
</dbReference>
<dbReference type="Gene3D" id="2.40.110.10">
    <property type="entry name" value="Butyryl-CoA Dehydrogenase, subunit A, domain 2"/>
    <property type="match status" value="1"/>
</dbReference>
<organism evidence="7 8">
    <name type="scientific">Mycobacterium branderi</name>
    <dbReference type="NCBI Taxonomy" id="43348"/>
    <lineage>
        <taxon>Bacteria</taxon>
        <taxon>Bacillati</taxon>
        <taxon>Actinomycetota</taxon>
        <taxon>Actinomycetes</taxon>
        <taxon>Mycobacteriales</taxon>
        <taxon>Mycobacteriaceae</taxon>
        <taxon>Mycobacterium</taxon>
    </lineage>
</organism>
<evidence type="ECO:0000256" key="2">
    <source>
        <dbReference type="ARBA" id="ARBA00022827"/>
    </source>
</evidence>
<protein>
    <submittedName>
        <fullName evidence="7">Acyl-CoA dehydrogenase</fullName>
    </submittedName>
</protein>
<evidence type="ECO:0000259" key="5">
    <source>
        <dbReference type="Pfam" id="PF02771"/>
    </source>
</evidence>
<evidence type="ECO:0000256" key="4">
    <source>
        <dbReference type="ARBA" id="ARBA00049661"/>
    </source>
</evidence>
<evidence type="ECO:0000256" key="1">
    <source>
        <dbReference type="ARBA" id="ARBA00022630"/>
    </source>
</evidence>
<comment type="similarity">
    <text evidence="4">Belongs to the HpaH/HsaA monooxygenase family.</text>
</comment>
<dbReference type="Pfam" id="PF08028">
    <property type="entry name" value="Acyl-CoA_dh_2"/>
    <property type="match status" value="1"/>
</dbReference>
<reference evidence="7 8" key="1">
    <citation type="journal article" date="2019" name="Emerg. Microbes Infect.">
        <title>Comprehensive subspecies identification of 175 nontuberculous mycobacteria species based on 7547 genomic profiles.</title>
        <authorList>
            <person name="Matsumoto Y."/>
            <person name="Kinjo T."/>
            <person name="Motooka D."/>
            <person name="Nabeya D."/>
            <person name="Jung N."/>
            <person name="Uechi K."/>
            <person name="Horii T."/>
            <person name="Iida T."/>
            <person name="Fujita J."/>
            <person name="Nakamura S."/>
        </authorList>
    </citation>
    <scope>NUCLEOTIDE SEQUENCE [LARGE SCALE GENOMIC DNA]</scope>
    <source>
        <strain evidence="7 8">JCM 12687</strain>
    </source>
</reference>
<feature type="domain" description="Acyl-CoA dehydrogenase/oxidase N-terminal" evidence="5">
    <location>
        <begin position="29"/>
        <end position="114"/>
    </location>
</feature>
<dbReference type="SUPFAM" id="SSF56645">
    <property type="entry name" value="Acyl-CoA dehydrogenase NM domain-like"/>
    <property type="match status" value="1"/>
</dbReference>
<dbReference type="PANTHER" id="PTHR48083:SF19">
    <property type="entry name" value="FLAVIN-DEPENDENT MONOOXYGENASE, OXYGENASE SUBUNIT HSAA"/>
    <property type="match status" value="1"/>
</dbReference>
<dbReference type="InterPro" id="IPR013107">
    <property type="entry name" value="Acyl-CoA_DH_C"/>
</dbReference>
<evidence type="ECO:0000313" key="8">
    <source>
        <dbReference type="Proteomes" id="UP000467379"/>
    </source>
</evidence>
<evidence type="ECO:0000259" key="6">
    <source>
        <dbReference type="Pfam" id="PF08028"/>
    </source>
</evidence>
<dbReference type="InterPro" id="IPR036250">
    <property type="entry name" value="AcylCo_DH-like_C"/>
</dbReference>
<name>A0ABN6B8S8_9MYCO</name>
<dbReference type="InterPro" id="IPR037069">
    <property type="entry name" value="AcylCoA_DH/ox_N_sf"/>
</dbReference>
<feature type="domain" description="Acyl-CoA dehydrogenase C-terminal" evidence="6">
    <location>
        <begin position="246"/>
        <end position="378"/>
    </location>
</feature>
<dbReference type="PANTHER" id="PTHR48083">
    <property type="entry name" value="MEDIUM-CHAIN SPECIFIC ACYL-COA DEHYDROGENASE, MITOCHONDRIAL-RELATED"/>
    <property type="match status" value="1"/>
</dbReference>
<sequence>MRRDRSLDVQQDHTKRYGTVLAMVTADFVTSLAERAGDAEQLRRLPRETVDDYRRSGLARLLMPARYGGQQAEFPEIFDVVRQMAHGCASSAWTLGFYTLHNWMLALLSKQAQDEVFADGPVLCPAPLAPTGRGVPVDGGIRLSGRWSWATGVMDADWVLVGAICDPEGSPYPALALLPASDVRVEDVWHVAGMCATGSNDVVIDDVWVPGHRLVKVVDIYSGTTPGAALHDAPVYRWPMVPALALTAAMPALGSAELVADTYARRLGERVLAYSGVAQKDQPAAQIRLGEARVRLRALHALLDDTANRIQSAVRSGQRVNRAARADARAAAAHIVHESRSVIADLLEASGASAQFLDNPLQRAKRDVDVISGHVVFDYDVSRELAGALEIGAKVSPIAMI</sequence>